<dbReference type="RefSeq" id="WP_380063433.1">
    <property type="nucleotide sequence ID" value="NZ_JBHSEI010000017.1"/>
</dbReference>
<name>A0ABV9IEH5_9DEIO</name>
<protein>
    <submittedName>
        <fullName evidence="1">Phosphohydrolase</fullName>
    </submittedName>
</protein>
<sequence length="199" mass="21689">MTGQSPATSSLWALTQQARLFALPFYAEPHRAYHNAAHVRDLLVALGTRGVLSPVLALAVWGHDLIYDPRSGDNEARSAQVFDQWLAAHSAPDAARAQVQDLILATRHVAEPEGRDAALLVDADLSILGAEPARFAAYDGAIRREYAHVPDEPYRQGRLGVLQAFLRRERLFTTPEFAALEAPARANLHRAVAALEAGV</sequence>
<evidence type="ECO:0000313" key="2">
    <source>
        <dbReference type="Proteomes" id="UP001595952"/>
    </source>
</evidence>
<organism evidence="1 2">
    <name type="scientific">Deinococcus hohokamensis</name>
    <dbReference type="NCBI Taxonomy" id="309883"/>
    <lineage>
        <taxon>Bacteria</taxon>
        <taxon>Thermotogati</taxon>
        <taxon>Deinococcota</taxon>
        <taxon>Deinococci</taxon>
        <taxon>Deinococcales</taxon>
        <taxon>Deinococcaceae</taxon>
        <taxon>Deinococcus</taxon>
    </lineage>
</organism>
<dbReference type="PIRSF" id="PIRSF035170">
    <property type="entry name" value="HD_phosphohydro"/>
    <property type="match status" value="1"/>
</dbReference>
<dbReference type="EMBL" id="JBHSEI010000017">
    <property type="protein sequence ID" value="MFC4640452.1"/>
    <property type="molecule type" value="Genomic_DNA"/>
</dbReference>
<gene>
    <name evidence="1" type="ORF">ACFO0D_19160</name>
</gene>
<dbReference type="Gene3D" id="1.10.3210.10">
    <property type="entry name" value="Hypothetical protein af1432"/>
    <property type="match status" value="1"/>
</dbReference>
<comment type="caution">
    <text evidence="1">The sequence shown here is derived from an EMBL/GenBank/DDBJ whole genome shotgun (WGS) entry which is preliminary data.</text>
</comment>
<dbReference type="Proteomes" id="UP001595952">
    <property type="component" value="Unassembled WGS sequence"/>
</dbReference>
<reference evidence="2" key="1">
    <citation type="journal article" date="2019" name="Int. J. Syst. Evol. Microbiol.">
        <title>The Global Catalogue of Microorganisms (GCM) 10K type strain sequencing project: providing services to taxonomists for standard genome sequencing and annotation.</title>
        <authorList>
            <consortium name="The Broad Institute Genomics Platform"/>
            <consortium name="The Broad Institute Genome Sequencing Center for Infectious Disease"/>
            <person name="Wu L."/>
            <person name="Ma J."/>
        </authorList>
    </citation>
    <scope>NUCLEOTIDE SEQUENCE [LARGE SCALE GENOMIC DNA]</scope>
    <source>
        <strain evidence="2">CCUG 55995</strain>
    </source>
</reference>
<dbReference type="PANTHER" id="PTHR21174:SF0">
    <property type="entry name" value="HD PHOSPHOHYDROLASE FAMILY PROTEIN-RELATED"/>
    <property type="match status" value="1"/>
</dbReference>
<proteinExistence type="predicted"/>
<accession>A0ABV9IEH5</accession>
<dbReference type="InterPro" id="IPR009218">
    <property type="entry name" value="HD_phosphohydro"/>
</dbReference>
<dbReference type="PANTHER" id="PTHR21174">
    <property type="match status" value="1"/>
</dbReference>
<evidence type="ECO:0000313" key="1">
    <source>
        <dbReference type="EMBL" id="MFC4640452.1"/>
    </source>
</evidence>
<keyword evidence="2" id="KW-1185">Reference proteome</keyword>
<dbReference type="SUPFAM" id="SSF109604">
    <property type="entry name" value="HD-domain/PDEase-like"/>
    <property type="match status" value="1"/>
</dbReference>